<name>A0A923HKT8_9BURK</name>
<dbReference type="AlphaFoldDB" id="A0A923HKT8"/>
<evidence type="ECO:0000313" key="2">
    <source>
        <dbReference type="EMBL" id="MBC3880887.1"/>
    </source>
</evidence>
<keyword evidence="3" id="KW-1185">Reference proteome</keyword>
<gene>
    <name evidence="2" type="ORF">H8K36_05845</name>
</gene>
<dbReference type="PROSITE" id="PS51833">
    <property type="entry name" value="HDOD"/>
    <property type="match status" value="1"/>
</dbReference>
<dbReference type="EMBL" id="JACOFZ010000001">
    <property type="protein sequence ID" value="MBC3880887.1"/>
    <property type="molecule type" value="Genomic_DNA"/>
</dbReference>
<dbReference type="RefSeq" id="WP_186914645.1">
    <property type="nucleotide sequence ID" value="NZ_JACOFZ010000001.1"/>
</dbReference>
<dbReference type="InterPro" id="IPR052340">
    <property type="entry name" value="RNase_Y/CdgJ"/>
</dbReference>
<accession>A0A923HKT8</accession>
<protein>
    <submittedName>
        <fullName evidence="2">HDOD domain-containing protein</fullName>
    </submittedName>
</protein>
<dbReference type="InterPro" id="IPR013976">
    <property type="entry name" value="HDOD"/>
</dbReference>
<dbReference type="InterPro" id="IPR006675">
    <property type="entry name" value="HDIG_dom"/>
</dbReference>
<dbReference type="Gene3D" id="1.10.3210.10">
    <property type="entry name" value="Hypothetical protein af1432"/>
    <property type="match status" value="1"/>
</dbReference>
<proteinExistence type="predicted"/>
<sequence>MNQRESEFEFIKGLSAELSSRNLVFPTSLKATMKIRQALDDPDMSSDQVSRIISTEPVLSAQVLMLSNTPMFNRSSKKIEELKLAVSLLGFGVVKNIAISVGMKQLKDQQSHTGNSEQMEGLWTRSMRVAALACVLAKARSKLSPDKAMIAGLLHDIGKFYILSRAHQYEGLFTSQEALWDLVDQWHVDIGAAILESWEVSEDIRTAVMERKRTDLPLTSRPCLTDVVAAADFLDAGFVKQSLDDLNWEDIPVPLTNLQLDKTATETLMVETRQEIAQILKIIA</sequence>
<dbReference type="CDD" id="cd00077">
    <property type="entry name" value="HDc"/>
    <property type="match status" value="1"/>
</dbReference>
<dbReference type="Pfam" id="PF08668">
    <property type="entry name" value="HDOD"/>
    <property type="match status" value="1"/>
</dbReference>
<dbReference type="SUPFAM" id="SSF109604">
    <property type="entry name" value="HD-domain/PDEase-like"/>
    <property type="match status" value="1"/>
</dbReference>
<dbReference type="PANTHER" id="PTHR33525">
    <property type="match status" value="1"/>
</dbReference>
<organism evidence="2 3">
    <name type="scientific">Undibacterium nitidum</name>
    <dbReference type="NCBI Taxonomy" id="2762298"/>
    <lineage>
        <taxon>Bacteria</taxon>
        <taxon>Pseudomonadati</taxon>
        <taxon>Pseudomonadota</taxon>
        <taxon>Betaproteobacteria</taxon>
        <taxon>Burkholderiales</taxon>
        <taxon>Oxalobacteraceae</taxon>
        <taxon>Undibacterium</taxon>
    </lineage>
</organism>
<reference evidence="2" key="1">
    <citation type="submission" date="2020-08" db="EMBL/GenBank/DDBJ databases">
        <title>Novel species isolated from subtropical streams in China.</title>
        <authorList>
            <person name="Lu H."/>
        </authorList>
    </citation>
    <scope>NUCLEOTIDE SEQUENCE</scope>
    <source>
        <strain evidence="2">LX22W</strain>
    </source>
</reference>
<dbReference type="PANTHER" id="PTHR33525:SF3">
    <property type="entry name" value="RIBONUCLEASE Y"/>
    <property type="match status" value="1"/>
</dbReference>
<dbReference type="Proteomes" id="UP000627446">
    <property type="component" value="Unassembled WGS sequence"/>
</dbReference>
<feature type="domain" description="HDOD" evidence="1">
    <location>
        <begin position="25"/>
        <end position="214"/>
    </location>
</feature>
<dbReference type="NCBIfam" id="TIGR00277">
    <property type="entry name" value="HDIG"/>
    <property type="match status" value="1"/>
</dbReference>
<evidence type="ECO:0000259" key="1">
    <source>
        <dbReference type="PROSITE" id="PS51833"/>
    </source>
</evidence>
<evidence type="ECO:0000313" key="3">
    <source>
        <dbReference type="Proteomes" id="UP000627446"/>
    </source>
</evidence>
<comment type="caution">
    <text evidence="2">The sequence shown here is derived from an EMBL/GenBank/DDBJ whole genome shotgun (WGS) entry which is preliminary data.</text>
</comment>
<dbReference type="InterPro" id="IPR003607">
    <property type="entry name" value="HD/PDEase_dom"/>
</dbReference>